<evidence type="ECO:0000313" key="5">
    <source>
        <dbReference type="Proteomes" id="UP000196205"/>
    </source>
</evidence>
<dbReference type="EC" id="1.1.1.-" evidence="4"/>
<dbReference type="PANTHER" id="PTHR42901">
    <property type="entry name" value="ALCOHOL DEHYDROGENASE"/>
    <property type="match status" value="1"/>
</dbReference>
<reference evidence="4 5" key="1">
    <citation type="submission" date="2017-05" db="EMBL/GenBank/DDBJ databases">
        <title>Genome sequence of Acetobacter pasteurianus subsp. pasteurianus strain SRCM101342.</title>
        <authorList>
            <person name="Cho S.H."/>
        </authorList>
    </citation>
    <scope>NUCLEOTIDE SEQUENCE [LARGE SCALE GENOMIC DNA]</scope>
    <source>
        <strain evidence="4 5">SRCM101342</strain>
    </source>
</reference>
<evidence type="ECO:0000256" key="2">
    <source>
        <dbReference type="ARBA" id="ARBA00023002"/>
    </source>
</evidence>
<dbReference type="Gene3D" id="3.40.50.720">
    <property type="entry name" value="NAD(P)-binding Rossmann-like Domain"/>
    <property type="match status" value="1"/>
</dbReference>
<sequence length="302" mass="33289">MGTYTPDHTLFDLYLNDEEEKVVATILITGAGTGFGHEVALRLAAKGFNVIAGVEIAAQVHSLSEEEKKRGVNLCVEKLDVTCEGDRLKAAKWDVDILLNNAGISEGGAIADIPAENLRRQYEVNVIGPVILTQLLLKKMVKNKKGRIVFMSSVAGLTTDPFSGAYSSSKHAVEAIASALSQEVKEFGIEVATVNPGPFLTGFNDRMFDSWKSWVDDPTQRLFDYENIAFPHEQYDPEPVFETTIGVLTGEIDNYRNVEPKEIISQQKELLDAVWKQKVTDGLGKRSDLVQKTYDIRPGTPA</sequence>
<dbReference type="InterPro" id="IPR036291">
    <property type="entry name" value="NAD(P)-bd_dom_sf"/>
</dbReference>
<dbReference type="SUPFAM" id="SSF51735">
    <property type="entry name" value="NAD(P)-binding Rossmann-fold domains"/>
    <property type="match status" value="1"/>
</dbReference>
<evidence type="ECO:0000313" key="4">
    <source>
        <dbReference type="EMBL" id="ARW48198.1"/>
    </source>
</evidence>
<name>A0A1Y0XZ50_ACEPA</name>
<dbReference type="PROSITE" id="PS00061">
    <property type="entry name" value="ADH_SHORT"/>
    <property type="match status" value="1"/>
</dbReference>
<keyword evidence="2 4" id="KW-0560">Oxidoreductase</keyword>
<protein>
    <submittedName>
        <fullName evidence="4">3-oxoacyl-(Acyl-carrier-protein) reductase FabG</fullName>
        <ecNumber evidence="4">1.1.1.-</ecNumber>
    </submittedName>
</protein>
<dbReference type="GO" id="GO:0016491">
    <property type="term" value="F:oxidoreductase activity"/>
    <property type="evidence" value="ECO:0007669"/>
    <property type="project" value="UniProtKB-KW"/>
</dbReference>
<accession>A0A1Y0XZ50</accession>
<comment type="similarity">
    <text evidence="1 3">Belongs to the short-chain dehydrogenases/reductases (SDR) family.</text>
</comment>
<proteinExistence type="inferred from homology"/>
<organism evidence="4 5">
    <name type="scientific">Acetobacter pasteurianus subsp. pasteurianus</name>
    <dbReference type="NCBI Taxonomy" id="481145"/>
    <lineage>
        <taxon>Bacteria</taxon>
        <taxon>Pseudomonadati</taxon>
        <taxon>Pseudomonadota</taxon>
        <taxon>Alphaproteobacteria</taxon>
        <taxon>Acetobacterales</taxon>
        <taxon>Acetobacteraceae</taxon>
        <taxon>Acetobacter</taxon>
    </lineage>
</organism>
<dbReference type="PRINTS" id="PR00081">
    <property type="entry name" value="GDHRDH"/>
</dbReference>
<dbReference type="AlphaFoldDB" id="A0A1Y0XZ50"/>
<dbReference type="PRINTS" id="PR00080">
    <property type="entry name" value="SDRFAMILY"/>
</dbReference>
<evidence type="ECO:0000256" key="3">
    <source>
        <dbReference type="RuleBase" id="RU000363"/>
    </source>
</evidence>
<dbReference type="EMBL" id="CP021509">
    <property type="protein sequence ID" value="ARW48198.1"/>
    <property type="molecule type" value="Genomic_DNA"/>
</dbReference>
<dbReference type="PANTHER" id="PTHR42901:SF1">
    <property type="entry name" value="ALCOHOL DEHYDROGENASE"/>
    <property type="match status" value="1"/>
</dbReference>
<gene>
    <name evidence="4" type="ORF">S1001342_01881</name>
</gene>
<dbReference type="Proteomes" id="UP000196205">
    <property type="component" value="Chromosome"/>
</dbReference>
<dbReference type="NCBIfam" id="NF006776">
    <property type="entry name" value="PRK09291.1"/>
    <property type="match status" value="1"/>
</dbReference>
<dbReference type="InterPro" id="IPR020904">
    <property type="entry name" value="Sc_DH/Rdtase_CS"/>
</dbReference>
<dbReference type="InterPro" id="IPR002347">
    <property type="entry name" value="SDR_fam"/>
</dbReference>
<evidence type="ECO:0000256" key="1">
    <source>
        <dbReference type="ARBA" id="ARBA00006484"/>
    </source>
</evidence>
<dbReference type="Pfam" id="PF00106">
    <property type="entry name" value="adh_short"/>
    <property type="match status" value="1"/>
</dbReference>